<dbReference type="Pfam" id="PF16087">
    <property type="entry name" value="DUF4817"/>
    <property type="match status" value="1"/>
</dbReference>
<dbReference type="InterPro" id="IPR032135">
    <property type="entry name" value="DUF4817"/>
</dbReference>
<proteinExistence type="predicted"/>
<protein>
    <recommendedName>
        <fullName evidence="1">DUF4817 domain-containing protein</fullName>
    </recommendedName>
</protein>
<reference evidence="2 3" key="1">
    <citation type="journal article" date="2022" name="Allergy">
        <title>Genome assembly and annotation of Periplaneta americana reveal a comprehensive cockroach allergen profile.</title>
        <authorList>
            <person name="Wang L."/>
            <person name="Xiong Q."/>
            <person name="Saelim N."/>
            <person name="Wang L."/>
            <person name="Nong W."/>
            <person name="Wan A.T."/>
            <person name="Shi M."/>
            <person name="Liu X."/>
            <person name="Cao Q."/>
            <person name="Hui J.H.L."/>
            <person name="Sookrung N."/>
            <person name="Leung T.F."/>
            <person name="Tungtrongchitr A."/>
            <person name="Tsui S.K.W."/>
        </authorList>
    </citation>
    <scope>NUCLEOTIDE SEQUENCE [LARGE SCALE GENOMIC DNA]</scope>
    <source>
        <strain evidence="2">PWHHKU_190912</strain>
    </source>
</reference>
<organism evidence="2 3">
    <name type="scientific">Periplaneta americana</name>
    <name type="common">American cockroach</name>
    <name type="synonym">Blatta americana</name>
    <dbReference type="NCBI Taxonomy" id="6978"/>
    <lineage>
        <taxon>Eukaryota</taxon>
        <taxon>Metazoa</taxon>
        <taxon>Ecdysozoa</taxon>
        <taxon>Arthropoda</taxon>
        <taxon>Hexapoda</taxon>
        <taxon>Insecta</taxon>
        <taxon>Pterygota</taxon>
        <taxon>Neoptera</taxon>
        <taxon>Polyneoptera</taxon>
        <taxon>Dictyoptera</taxon>
        <taxon>Blattodea</taxon>
        <taxon>Blattoidea</taxon>
        <taxon>Blattidae</taxon>
        <taxon>Blattinae</taxon>
        <taxon>Periplaneta</taxon>
    </lineage>
</organism>
<sequence length="100" mass="11509">MSFSQEQRVFIVEHYFSSRSYARVVDEFRRNYPDVTVPNNSTITRLIARFSECESVADKKRTGRPAILTPAKLAETRADFCLNLFVEAESGLAHFAKFQK</sequence>
<feature type="domain" description="DUF4817" evidence="1">
    <location>
        <begin position="5"/>
        <end position="52"/>
    </location>
</feature>
<keyword evidence="3" id="KW-1185">Reference proteome</keyword>
<gene>
    <name evidence="2" type="ORF">ANN_03563</name>
</gene>
<name>A0ABQ8U172_PERAM</name>
<evidence type="ECO:0000313" key="2">
    <source>
        <dbReference type="EMBL" id="KAJ4452047.1"/>
    </source>
</evidence>
<evidence type="ECO:0000313" key="3">
    <source>
        <dbReference type="Proteomes" id="UP001148838"/>
    </source>
</evidence>
<accession>A0ABQ8U172</accession>
<comment type="caution">
    <text evidence="2">The sequence shown here is derived from an EMBL/GenBank/DDBJ whole genome shotgun (WGS) entry which is preliminary data.</text>
</comment>
<evidence type="ECO:0000259" key="1">
    <source>
        <dbReference type="Pfam" id="PF16087"/>
    </source>
</evidence>
<dbReference type="EMBL" id="JAJSOF020000001">
    <property type="protein sequence ID" value="KAJ4452047.1"/>
    <property type="molecule type" value="Genomic_DNA"/>
</dbReference>
<dbReference type="Proteomes" id="UP001148838">
    <property type="component" value="Unassembled WGS sequence"/>
</dbReference>